<organism evidence="7">
    <name type="scientific">Wollemia nobilis</name>
    <dbReference type="NCBI Taxonomy" id="56998"/>
    <lineage>
        <taxon>Eukaryota</taxon>
        <taxon>Viridiplantae</taxon>
        <taxon>Streptophyta</taxon>
        <taxon>Embryophyta</taxon>
        <taxon>Tracheophyta</taxon>
        <taxon>Spermatophyta</taxon>
        <taxon>Pinopsida</taxon>
        <taxon>Pinidae</taxon>
        <taxon>Conifers II</taxon>
        <taxon>Araucariales</taxon>
        <taxon>Araucariaceae</taxon>
        <taxon>Wollemia</taxon>
    </lineage>
</organism>
<feature type="transmembrane region" description="Helical" evidence="6">
    <location>
        <begin position="77"/>
        <end position="97"/>
    </location>
</feature>
<comment type="subcellular location">
    <subcellularLocation>
        <location evidence="1">Membrane</location>
        <topology evidence="1">Multi-pass membrane protein</topology>
    </subcellularLocation>
</comment>
<feature type="transmembrane region" description="Helical" evidence="6">
    <location>
        <begin position="256"/>
        <end position="277"/>
    </location>
</feature>
<evidence type="ECO:0000256" key="4">
    <source>
        <dbReference type="ARBA" id="ARBA00022989"/>
    </source>
</evidence>
<evidence type="ECO:0000256" key="2">
    <source>
        <dbReference type="ARBA" id="ARBA00005982"/>
    </source>
</evidence>
<dbReference type="SUPFAM" id="SSF103473">
    <property type="entry name" value="MFS general substrate transporter"/>
    <property type="match status" value="1"/>
</dbReference>
<feature type="transmembrane region" description="Helical" evidence="6">
    <location>
        <begin position="585"/>
        <end position="604"/>
    </location>
</feature>
<feature type="transmembrane region" description="Helical" evidence="6">
    <location>
        <begin position="539"/>
        <end position="562"/>
    </location>
</feature>
<feature type="transmembrane region" description="Helical" evidence="6">
    <location>
        <begin position="109"/>
        <end position="128"/>
    </location>
</feature>
<dbReference type="EMBL" id="GCHU01003644">
    <property type="protein sequence ID" value="JAG89151.1"/>
    <property type="molecule type" value="Transcribed_RNA"/>
</dbReference>
<dbReference type="GO" id="GO:0022857">
    <property type="term" value="F:transmembrane transporter activity"/>
    <property type="evidence" value="ECO:0007669"/>
    <property type="project" value="InterPro"/>
</dbReference>
<feature type="transmembrane region" description="Helical" evidence="6">
    <location>
        <begin position="411"/>
        <end position="431"/>
    </location>
</feature>
<feature type="transmembrane region" description="Helical" evidence="6">
    <location>
        <begin position="134"/>
        <end position="155"/>
    </location>
</feature>
<evidence type="ECO:0000256" key="1">
    <source>
        <dbReference type="ARBA" id="ARBA00004141"/>
    </source>
</evidence>
<keyword evidence="5 6" id="KW-0472">Membrane</keyword>
<dbReference type="InterPro" id="IPR036259">
    <property type="entry name" value="MFS_trans_sf"/>
</dbReference>
<reference evidence="7" key="1">
    <citation type="submission" date="2015-02" db="EMBL/GenBank/DDBJ databases">
        <title>A transcriptome of Wollemia nobilis - a relic of Gondwana.</title>
        <authorList>
            <person name="Chia J.Y."/>
            <person name="Leong Y.S."/>
            <person name="Abdul Karim S."/>
            <person name="Wan Azmi N."/>
            <person name="Hercus R."/>
            <person name="Croft L."/>
        </authorList>
    </citation>
    <scope>NUCLEOTIDE SEQUENCE</scope>
    <source>
        <strain evidence="7">MaeBrown</strain>
        <tissue evidence="7">Leaf</tissue>
    </source>
</reference>
<proteinExistence type="inferred from homology"/>
<dbReference type="PANTHER" id="PTHR11654">
    <property type="entry name" value="OLIGOPEPTIDE TRANSPORTER-RELATED"/>
    <property type="match status" value="1"/>
</dbReference>
<evidence type="ECO:0000256" key="5">
    <source>
        <dbReference type="ARBA" id="ARBA00023136"/>
    </source>
</evidence>
<dbReference type="GO" id="GO:0016020">
    <property type="term" value="C:membrane"/>
    <property type="evidence" value="ECO:0007669"/>
    <property type="project" value="UniProtKB-SubCell"/>
</dbReference>
<dbReference type="InterPro" id="IPR000109">
    <property type="entry name" value="POT_fam"/>
</dbReference>
<sequence>MVIHKRRVYTLILESMSGSQGFGLMETKKLQGEYDEFSKEVDELEGFTDWKGRPVRKDSHGGTRSTPFVYLMDGFEYIAGFALAVNLVTYFIGSMHLEIAKAANAHTNFMGTALLLSLLGGFVSDAYINRFKATLLFASIELVGYVILTMQAHYASLKPRPCNMLDPTSVCEKVGGRKAGMLFTGLYLIALGNGGIKGSLLPFGADQFDERDPKERRSISTYFNMFFLCLNIGATLAATVVVWVENEKGWDVGFGISGAAIFIAITCLLAGFATYRIRIPGGSPLTRIVQVFTAAFHNRRLSTPENPQNLYEMDDKEADISTAKLVHTNQFKFLDRAAISTQNSFGDEKNKGRSPWRLCSVSQVEETKILVRMVPVFASTIVMSTCLAQLQTFSVAQGATMDRSMGKHFNIPAASLPIIPVVFLLILTPIYDRFFVPFARKLTGHETGITHLQRIGVGLVLSALSMGTAALVEARRKNVARDNGMLDAIPLVMPPIPISVFWLGFQYFLFGVAELFTLVGLMEFFYSEAPVGMRSMATALSWTSMSLGYFLSTVLVDIVNAATKDITASRGWLRGNNLNRNHLNLFYWLLACLSVLNFFNYLCWSRWYNYRPVVGERGRIADETSIIHQRPDLKNNSSEP</sequence>
<evidence type="ECO:0000313" key="7">
    <source>
        <dbReference type="EMBL" id="JAG89151.1"/>
    </source>
</evidence>
<keyword evidence="3 6" id="KW-0812">Transmembrane</keyword>
<dbReference type="Gene3D" id="1.20.1250.20">
    <property type="entry name" value="MFS general substrate transporter like domains"/>
    <property type="match status" value="1"/>
</dbReference>
<dbReference type="AlphaFoldDB" id="A0A0C9RQ53"/>
<protein>
    <submittedName>
        <fullName evidence="7">TSA: Wollemia nobilis Ref_Wollemi_Transcript_3673_2154 transcribed RNA sequence</fullName>
    </submittedName>
</protein>
<feature type="transmembrane region" description="Helical" evidence="6">
    <location>
        <begin position="451"/>
        <end position="472"/>
    </location>
</feature>
<name>A0A0C9RQ53_9CONI</name>
<evidence type="ECO:0000256" key="3">
    <source>
        <dbReference type="ARBA" id="ARBA00022692"/>
    </source>
</evidence>
<keyword evidence="4 6" id="KW-1133">Transmembrane helix</keyword>
<comment type="similarity">
    <text evidence="2">Belongs to the major facilitator superfamily. Proton-dependent oligopeptide transporter (POT/PTR) (TC 2.A.17) family.</text>
</comment>
<feature type="transmembrane region" description="Helical" evidence="6">
    <location>
        <begin position="508"/>
        <end position="527"/>
    </location>
</feature>
<evidence type="ECO:0000256" key="6">
    <source>
        <dbReference type="SAM" id="Phobius"/>
    </source>
</evidence>
<feature type="transmembrane region" description="Helical" evidence="6">
    <location>
        <begin position="221"/>
        <end position="244"/>
    </location>
</feature>
<dbReference type="Pfam" id="PF00854">
    <property type="entry name" value="PTR2"/>
    <property type="match status" value="1"/>
</dbReference>
<accession>A0A0C9RQ53</accession>